<dbReference type="PANTHER" id="PTHR30537">
    <property type="entry name" value="HTH-TYPE TRANSCRIPTIONAL REGULATOR"/>
    <property type="match status" value="1"/>
</dbReference>
<dbReference type="RefSeq" id="WP_140652544.1">
    <property type="nucleotide sequence ID" value="NZ_RCZO01000006.1"/>
</dbReference>
<organism evidence="6 7">
    <name type="scientific">Rhodanobacter glycinis</name>
    <dbReference type="NCBI Taxonomy" id="582702"/>
    <lineage>
        <taxon>Bacteria</taxon>
        <taxon>Pseudomonadati</taxon>
        <taxon>Pseudomonadota</taxon>
        <taxon>Gammaproteobacteria</taxon>
        <taxon>Lysobacterales</taxon>
        <taxon>Rhodanobacteraceae</taxon>
        <taxon>Rhodanobacter</taxon>
    </lineage>
</organism>
<evidence type="ECO:0000313" key="7">
    <source>
        <dbReference type="Proteomes" id="UP000319486"/>
    </source>
</evidence>
<dbReference type="Pfam" id="PF03466">
    <property type="entry name" value="LysR_substrate"/>
    <property type="match status" value="1"/>
</dbReference>
<sequence length="309" mass="33876">MLDAIRTFIEVATERSFTTVAKRRDVAVSSVARKIDTLEAELGVKLFARSSRSLVLTDAGEQFLPRARHIVSEMDDARHDLADLHADPRGLLTITAPEAFGRRHVVPAIASFLKRYPLIEIDLHLSDQRVDLMAQRVDVAIRIGLLPDSDLVATRLAPSRRLACASPDYLARCGRPATPAQLVHHNCLTLASTSSPGWWCFAGVHRGAALPVRGTLRSDDTEALLQAAVAGIGIVHLASWLVGDFIREGKLVSLFPRIPAPPKFSGSAIHAVRMPGRSHTVKAPLFISHLKSCFGDLPYWDRARGRKTK</sequence>
<dbReference type="InterPro" id="IPR058163">
    <property type="entry name" value="LysR-type_TF_proteobact-type"/>
</dbReference>
<dbReference type="InterPro" id="IPR036388">
    <property type="entry name" value="WH-like_DNA-bd_sf"/>
</dbReference>
<comment type="similarity">
    <text evidence="1">Belongs to the LysR transcriptional regulatory family.</text>
</comment>
<dbReference type="FunFam" id="1.10.10.10:FF:000001">
    <property type="entry name" value="LysR family transcriptional regulator"/>
    <property type="match status" value="1"/>
</dbReference>
<dbReference type="SUPFAM" id="SSF46785">
    <property type="entry name" value="Winged helix' DNA-binding domain"/>
    <property type="match status" value="1"/>
</dbReference>
<protein>
    <submittedName>
        <fullName evidence="6">LysR family transcriptional regulator</fullName>
    </submittedName>
</protein>
<dbReference type="Pfam" id="PF00126">
    <property type="entry name" value="HTH_1"/>
    <property type="match status" value="1"/>
</dbReference>
<dbReference type="Gene3D" id="1.10.10.10">
    <property type="entry name" value="Winged helix-like DNA-binding domain superfamily/Winged helix DNA-binding domain"/>
    <property type="match status" value="1"/>
</dbReference>
<proteinExistence type="inferred from homology"/>
<gene>
    <name evidence="6" type="ORF">EAH88_10900</name>
</gene>
<keyword evidence="3" id="KW-0238">DNA-binding</keyword>
<dbReference type="PANTHER" id="PTHR30537:SF5">
    <property type="entry name" value="HTH-TYPE TRANSCRIPTIONAL ACTIVATOR TTDR-RELATED"/>
    <property type="match status" value="1"/>
</dbReference>
<dbReference type="GO" id="GO:0043565">
    <property type="term" value="F:sequence-specific DNA binding"/>
    <property type="evidence" value="ECO:0007669"/>
    <property type="project" value="TreeGrafter"/>
</dbReference>
<dbReference type="CDD" id="cd08422">
    <property type="entry name" value="PBP2_CrgA_like"/>
    <property type="match status" value="1"/>
</dbReference>
<evidence type="ECO:0000256" key="3">
    <source>
        <dbReference type="ARBA" id="ARBA00023125"/>
    </source>
</evidence>
<dbReference type="Gene3D" id="3.40.190.290">
    <property type="match status" value="1"/>
</dbReference>
<comment type="caution">
    <text evidence="6">The sequence shown here is derived from an EMBL/GenBank/DDBJ whole genome shotgun (WGS) entry which is preliminary data.</text>
</comment>
<dbReference type="PROSITE" id="PS50931">
    <property type="entry name" value="HTH_LYSR"/>
    <property type="match status" value="1"/>
</dbReference>
<evidence type="ECO:0000256" key="1">
    <source>
        <dbReference type="ARBA" id="ARBA00009437"/>
    </source>
</evidence>
<evidence type="ECO:0000256" key="2">
    <source>
        <dbReference type="ARBA" id="ARBA00023015"/>
    </source>
</evidence>
<accession>A0A502C5J4</accession>
<dbReference type="Proteomes" id="UP000319486">
    <property type="component" value="Unassembled WGS sequence"/>
</dbReference>
<evidence type="ECO:0000256" key="4">
    <source>
        <dbReference type="ARBA" id="ARBA00023163"/>
    </source>
</evidence>
<evidence type="ECO:0000313" key="6">
    <source>
        <dbReference type="EMBL" id="TPG08158.1"/>
    </source>
</evidence>
<feature type="domain" description="HTH lysR-type" evidence="5">
    <location>
        <begin position="1"/>
        <end position="57"/>
    </location>
</feature>
<dbReference type="InterPro" id="IPR036390">
    <property type="entry name" value="WH_DNA-bd_sf"/>
</dbReference>
<dbReference type="SUPFAM" id="SSF53850">
    <property type="entry name" value="Periplasmic binding protein-like II"/>
    <property type="match status" value="1"/>
</dbReference>
<dbReference type="InterPro" id="IPR000847">
    <property type="entry name" value="LysR_HTH_N"/>
</dbReference>
<keyword evidence="4" id="KW-0804">Transcription</keyword>
<dbReference type="GO" id="GO:0006351">
    <property type="term" value="P:DNA-templated transcription"/>
    <property type="evidence" value="ECO:0007669"/>
    <property type="project" value="TreeGrafter"/>
</dbReference>
<dbReference type="InterPro" id="IPR005119">
    <property type="entry name" value="LysR_subst-bd"/>
</dbReference>
<dbReference type="AlphaFoldDB" id="A0A502C5J4"/>
<reference evidence="6 7" key="1">
    <citation type="journal article" date="2019" name="Environ. Microbiol.">
        <title>Species interactions and distinct microbial communities in high Arctic permafrost affected cryosols are associated with the CH4 and CO2 gas fluxes.</title>
        <authorList>
            <person name="Altshuler I."/>
            <person name="Hamel J."/>
            <person name="Turney S."/>
            <person name="Magnuson E."/>
            <person name="Levesque R."/>
            <person name="Greer C."/>
            <person name="Whyte L.G."/>
        </authorList>
    </citation>
    <scope>NUCLEOTIDE SEQUENCE [LARGE SCALE GENOMIC DNA]</scope>
    <source>
        <strain evidence="6 7">S13Y</strain>
    </source>
</reference>
<evidence type="ECO:0000259" key="5">
    <source>
        <dbReference type="PROSITE" id="PS50931"/>
    </source>
</evidence>
<dbReference type="GO" id="GO:0003700">
    <property type="term" value="F:DNA-binding transcription factor activity"/>
    <property type="evidence" value="ECO:0007669"/>
    <property type="project" value="InterPro"/>
</dbReference>
<name>A0A502C5J4_9GAMM</name>
<dbReference type="EMBL" id="RCZO01000006">
    <property type="protein sequence ID" value="TPG08158.1"/>
    <property type="molecule type" value="Genomic_DNA"/>
</dbReference>
<keyword evidence="7" id="KW-1185">Reference proteome</keyword>
<keyword evidence="2" id="KW-0805">Transcription regulation</keyword>